<reference key="1">
    <citation type="submission" date="2010-11" db="EMBL/GenBank/DDBJ databases">
        <title>The complete genome of Paludibacter propionicigenes DSM 17365.</title>
        <authorList>
            <consortium name="US DOE Joint Genome Institute (JGI-PGF)"/>
            <person name="Lucas S."/>
            <person name="Copeland A."/>
            <person name="Lapidus A."/>
            <person name="Bruce D."/>
            <person name="Goodwin L."/>
            <person name="Pitluck S."/>
            <person name="Kyrpides N."/>
            <person name="Mavromatis K."/>
            <person name="Ivanova N."/>
            <person name="Munk A.C."/>
            <person name="Brettin T."/>
            <person name="Detter J.C."/>
            <person name="Han C."/>
            <person name="Tapia R."/>
            <person name="Land M."/>
            <person name="Hauser L."/>
            <person name="Markowitz V."/>
            <person name="Cheng J.-F."/>
            <person name="Hugenholtz P."/>
            <person name="Woyke T."/>
            <person name="Wu D."/>
            <person name="Gronow S."/>
            <person name="Wellnitz S."/>
            <person name="Brambilla E."/>
            <person name="Klenk H.-P."/>
            <person name="Eisen J.A."/>
        </authorList>
    </citation>
    <scope>NUCLEOTIDE SEQUENCE</scope>
    <source>
        <strain>WB4</strain>
    </source>
</reference>
<dbReference type="InterPro" id="IPR025738">
    <property type="entry name" value="BatD"/>
</dbReference>
<dbReference type="AlphaFoldDB" id="E4T3L5"/>
<feature type="transmembrane region" description="Helical" evidence="1">
    <location>
        <begin position="462"/>
        <end position="482"/>
    </location>
</feature>
<protein>
    <recommendedName>
        <fullName evidence="4">Aerotolerance-related exported protein</fullName>
    </recommendedName>
</protein>
<gene>
    <name evidence="2" type="ordered locus">Palpr_1162</name>
</gene>
<keyword evidence="1" id="KW-0472">Membrane</keyword>
<evidence type="ECO:0008006" key="4">
    <source>
        <dbReference type="Google" id="ProtNLM"/>
    </source>
</evidence>
<dbReference type="Pfam" id="PF13584">
    <property type="entry name" value="BatD"/>
    <property type="match status" value="2"/>
</dbReference>
<evidence type="ECO:0000313" key="3">
    <source>
        <dbReference type="Proteomes" id="UP000008718"/>
    </source>
</evidence>
<evidence type="ECO:0000313" key="2">
    <source>
        <dbReference type="EMBL" id="ADQ79309.1"/>
    </source>
</evidence>
<keyword evidence="1" id="KW-1133">Transmembrane helix</keyword>
<dbReference type="OrthoDB" id="2079210at2"/>
<accession>E4T3L5</accession>
<evidence type="ECO:0000256" key="1">
    <source>
        <dbReference type="SAM" id="Phobius"/>
    </source>
</evidence>
<dbReference type="EMBL" id="CP002345">
    <property type="protein sequence ID" value="ADQ79309.1"/>
    <property type="molecule type" value="Genomic_DNA"/>
</dbReference>
<dbReference type="Proteomes" id="UP000008718">
    <property type="component" value="Chromosome"/>
</dbReference>
<dbReference type="eggNOG" id="COG0457">
    <property type="taxonomic scope" value="Bacteria"/>
</dbReference>
<dbReference type="PANTHER" id="PTHR40940">
    <property type="entry name" value="PROTEIN BATD-RELATED"/>
    <property type="match status" value="1"/>
</dbReference>
<dbReference type="RefSeq" id="WP_013444678.1">
    <property type="nucleotide sequence ID" value="NC_014734.1"/>
</dbReference>
<sequence length="609" mass="68025">MKRRIIFISLTFFLLNAVIVKADEPVRFSASAPSTVVLNTPFQLVYTINAAGRDLRVPEITNFDVLAGPFQSHSSSIQIINGRQSSTESTSYTYTLQAQKTGTFAISSASIIVGGQKYTSNGVSIKVLPADAQPKSQGGRGGNAGSGAQTSITNDNLFIRADVSKTNVYEQEAILVTYKLYTLVDVVQCSPKKMIDFTGFMKQDIDQPTNKQFALENYKGRNYTSVVLYKFLLYPQHSGVLQLDKWNFEAVVQVKNRTAVRSIFDDFFDSYTNVSKIITAPAVKINVNALPAGKPATFSGTVGRFNMNSTISATQVKTNDAVTIKVSIEGGGNMKLIKNPVLKFPDGFETYDPKVVNNFKNSSVGLSGSKVIEYMFIPRHSGKFEIPSAEFSYFDIQSKTYKTLRTPVYNLQVEKGAGGESPTVVSSYVDKQDVKQISKDIRFIQTNKFKLSKEEEPVFGTYISWLLYLIPLLISLLLFFIFRKQAKENADISLVKNKKANKLAQKRLKLAQKLLKEGNKDKFYEEVMKATWTYLSDKLSIPVSSLTKDNVETELLNHQVEQTHINKFIDILNTCEFARFAPNSGQQEMGDLYAETIQAISNLEEIFKK</sequence>
<keyword evidence="1" id="KW-0812">Transmembrane</keyword>
<organism evidence="2 3">
    <name type="scientific">Paludibacter propionicigenes (strain DSM 17365 / JCM 13257 / WB4)</name>
    <dbReference type="NCBI Taxonomy" id="694427"/>
    <lineage>
        <taxon>Bacteria</taxon>
        <taxon>Pseudomonadati</taxon>
        <taxon>Bacteroidota</taxon>
        <taxon>Bacteroidia</taxon>
        <taxon>Bacteroidales</taxon>
        <taxon>Paludibacteraceae</taxon>
        <taxon>Paludibacter</taxon>
    </lineage>
</organism>
<dbReference type="HOGENOM" id="CLU_016843_0_0_10"/>
<name>E4T3L5_PALPW</name>
<keyword evidence="3" id="KW-1185">Reference proteome</keyword>
<dbReference type="PANTHER" id="PTHR40940:SF2">
    <property type="entry name" value="BATD"/>
    <property type="match status" value="1"/>
</dbReference>
<dbReference type="STRING" id="694427.Palpr_1162"/>
<reference evidence="2 3" key="2">
    <citation type="journal article" date="2011" name="Stand. Genomic Sci.">
        <title>Complete genome sequence of Paludibacter propionicigenes type strain (WB4).</title>
        <authorList>
            <person name="Gronow S."/>
            <person name="Munk C."/>
            <person name="Lapidus A."/>
            <person name="Nolan M."/>
            <person name="Lucas S."/>
            <person name="Hammon N."/>
            <person name="Deshpande S."/>
            <person name="Cheng J.F."/>
            <person name="Tapia R."/>
            <person name="Han C."/>
            <person name="Goodwin L."/>
            <person name="Pitluck S."/>
            <person name="Liolios K."/>
            <person name="Ivanova N."/>
            <person name="Mavromatis K."/>
            <person name="Mikhailova N."/>
            <person name="Pati A."/>
            <person name="Chen A."/>
            <person name="Palaniappan K."/>
            <person name="Land M."/>
            <person name="Hauser L."/>
            <person name="Chang Y.J."/>
            <person name="Jeffries C.D."/>
            <person name="Brambilla E."/>
            <person name="Rohde M."/>
            <person name="Goker M."/>
            <person name="Detter J.C."/>
            <person name="Woyke T."/>
            <person name="Bristow J."/>
            <person name="Eisen J.A."/>
            <person name="Markowitz V."/>
            <person name="Hugenholtz P."/>
            <person name="Kyrpides N.C."/>
            <person name="Klenk H.P."/>
        </authorList>
    </citation>
    <scope>NUCLEOTIDE SEQUENCE [LARGE SCALE GENOMIC DNA]</scope>
    <source>
        <strain evidence="3">DSM 17365 / JCM 13257 / WB4</strain>
    </source>
</reference>
<proteinExistence type="predicted"/>
<dbReference type="KEGG" id="ppn:Palpr_1162"/>